<protein>
    <submittedName>
        <fullName evidence="2">Uncharacterized protein</fullName>
    </submittedName>
</protein>
<dbReference type="AlphaFoldDB" id="A0A3M7Q0T2"/>
<evidence type="ECO:0000313" key="2">
    <source>
        <dbReference type="EMBL" id="RNA04621.1"/>
    </source>
</evidence>
<comment type="caution">
    <text evidence="2">The sequence shown here is derived from an EMBL/GenBank/DDBJ whole genome shotgun (WGS) entry which is preliminary data.</text>
</comment>
<feature type="compositionally biased region" description="Basic and acidic residues" evidence="1">
    <location>
        <begin position="148"/>
        <end position="159"/>
    </location>
</feature>
<dbReference type="OrthoDB" id="10524638at2759"/>
<evidence type="ECO:0000256" key="1">
    <source>
        <dbReference type="SAM" id="MobiDB-lite"/>
    </source>
</evidence>
<feature type="region of interest" description="Disordered" evidence="1">
    <location>
        <begin position="148"/>
        <end position="172"/>
    </location>
</feature>
<accession>A0A3M7Q0T2</accession>
<organism evidence="2 3">
    <name type="scientific">Brachionus plicatilis</name>
    <name type="common">Marine rotifer</name>
    <name type="synonym">Brachionus muelleri</name>
    <dbReference type="NCBI Taxonomy" id="10195"/>
    <lineage>
        <taxon>Eukaryota</taxon>
        <taxon>Metazoa</taxon>
        <taxon>Spiralia</taxon>
        <taxon>Gnathifera</taxon>
        <taxon>Rotifera</taxon>
        <taxon>Eurotatoria</taxon>
        <taxon>Monogononta</taxon>
        <taxon>Pseudotrocha</taxon>
        <taxon>Ploima</taxon>
        <taxon>Brachionidae</taxon>
        <taxon>Brachionus</taxon>
    </lineage>
</organism>
<proteinExistence type="predicted"/>
<name>A0A3M7Q0T2_BRAPC</name>
<gene>
    <name evidence="2" type="ORF">BpHYR1_022489</name>
</gene>
<evidence type="ECO:0000313" key="3">
    <source>
        <dbReference type="Proteomes" id="UP000276133"/>
    </source>
</evidence>
<dbReference type="EMBL" id="REGN01008024">
    <property type="protein sequence ID" value="RNA04621.1"/>
    <property type="molecule type" value="Genomic_DNA"/>
</dbReference>
<keyword evidence="3" id="KW-1185">Reference proteome</keyword>
<dbReference type="Proteomes" id="UP000276133">
    <property type="component" value="Unassembled WGS sequence"/>
</dbReference>
<sequence length="258" mass="30088">MSYFSRDFHFQQNPAKKYHIVSSVNDSVLTNRFGTRSNNMFFVRHAANPRNLRFLTGIDGSMICSVKEDNYTLPDDMKKYLKNTLYESPAYDKFFFPKMLNDNAPEKEQKRNQAMQNLGRKIGLTNSEVTSDIDKLSMLNKFVNKEPGRRLSQGVERRSSNKNLKKPQERLRNDEKLESNSVFWMGPSKLDQNELQSKSLILPKLKTIRPYKSNEKNKLDKIVIKDLKIRNIDSLSEKTSDTSAQASFQIYFQKHDKI</sequence>
<reference evidence="2 3" key="1">
    <citation type="journal article" date="2018" name="Sci. Rep.">
        <title>Genomic signatures of local adaptation to the degree of environmental predictability in rotifers.</title>
        <authorList>
            <person name="Franch-Gras L."/>
            <person name="Hahn C."/>
            <person name="Garcia-Roger E.M."/>
            <person name="Carmona M.J."/>
            <person name="Serra M."/>
            <person name="Gomez A."/>
        </authorList>
    </citation>
    <scope>NUCLEOTIDE SEQUENCE [LARGE SCALE GENOMIC DNA]</scope>
    <source>
        <strain evidence="2">HYR1</strain>
    </source>
</reference>